<protein>
    <submittedName>
        <fullName evidence="1">Uncharacterized protein</fullName>
    </submittedName>
</protein>
<sequence>MLSAASHRDREGDKVICIPTRYTIGTYVGRGTRWFPLDAASSSIRAELRRRLLVEETDMRD</sequence>
<evidence type="ECO:0000313" key="2">
    <source>
        <dbReference type="Proteomes" id="UP000319931"/>
    </source>
</evidence>
<dbReference type="EMBL" id="RCZC01000004">
    <property type="protein sequence ID" value="TPG51978.1"/>
    <property type="molecule type" value="Genomic_DNA"/>
</dbReference>
<name>A0A502FR02_9SPHN</name>
<comment type="caution">
    <text evidence="1">The sequence shown here is derived from an EMBL/GenBank/DDBJ whole genome shotgun (WGS) entry which is preliminary data.</text>
</comment>
<organism evidence="1 2">
    <name type="scientific">Sphingomonas glacialis</name>
    <dbReference type="NCBI Taxonomy" id="658225"/>
    <lineage>
        <taxon>Bacteria</taxon>
        <taxon>Pseudomonadati</taxon>
        <taxon>Pseudomonadota</taxon>
        <taxon>Alphaproteobacteria</taxon>
        <taxon>Sphingomonadales</taxon>
        <taxon>Sphingomonadaceae</taxon>
        <taxon>Sphingomonas</taxon>
    </lineage>
</organism>
<proteinExistence type="predicted"/>
<reference evidence="1 2" key="1">
    <citation type="journal article" date="2019" name="Environ. Microbiol.">
        <title>Species interactions and distinct microbial communities in high Arctic permafrost affected cryosols are associated with the CH4 and CO2 gas fluxes.</title>
        <authorList>
            <person name="Altshuler I."/>
            <person name="Hamel J."/>
            <person name="Turney S."/>
            <person name="Magnuson E."/>
            <person name="Levesque R."/>
            <person name="Greer C."/>
            <person name="Whyte L.G."/>
        </authorList>
    </citation>
    <scope>NUCLEOTIDE SEQUENCE [LARGE SCALE GENOMIC DNA]</scope>
    <source>
        <strain evidence="1 2">E6.1</strain>
    </source>
</reference>
<keyword evidence="2" id="KW-1185">Reference proteome</keyword>
<dbReference type="AlphaFoldDB" id="A0A502FR02"/>
<dbReference type="Proteomes" id="UP000319931">
    <property type="component" value="Unassembled WGS sequence"/>
</dbReference>
<accession>A0A502FR02</accession>
<gene>
    <name evidence="1" type="ORF">EAH76_14685</name>
</gene>
<evidence type="ECO:0000313" key="1">
    <source>
        <dbReference type="EMBL" id="TPG51978.1"/>
    </source>
</evidence>